<comment type="caution">
    <text evidence="1">The sequence shown here is derived from an EMBL/GenBank/DDBJ whole genome shotgun (WGS) entry which is preliminary data.</text>
</comment>
<accession>A0AAV2SU99</accession>
<gene>
    <name evidence="1" type="ORF">MNOR_LOCUS39820</name>
</gene>
<name>A0AAV2SU99_MEGNR</name>
<proteinExistence type="predicted"/>
<evidence type="ECO:0000313" key="1">
    <source>
        <dbReference type="EMBL" id="CAL4231855.1"/>
    </source>
</evidence>
<protein>
    <submittedName>
        <fullName evidence="1">Uncharacterized protein</fullName>
    </submittedName>
</protein>
<dbReference type="EMBL" id="CAXKWB010109660">
    <property type="protein sequence ID" value="CAL4231855.1"/>
    <property type="molecule type" value="Genomic_DNA"/>
</dbReference>
<keyword evidence="2" id="KW-1185">Reference proteome</keyword>
<evidence type="ECO:0000313" key="2">
    <source>
        <dbReference type="Proteomes" id="UP001497623"/>
    </source>
</evidence>
<sequence>MTSYSQIQDFLNLIFHLDSLIILMRLHPHQAINKGKGLVTLYSQTQDFLNLIFHLDSLIILIQLHQHQAIYREKGLKTLYFLTQDSQNQISLLIFQTTHLHLTTSMEIQSQLLHHPIPISILQITMPHP</sequence>
<dbReference type="Proteomes" id="UP001497623">
    <property type="component" value="Unassembled WGS sequence"/>
</dbReference>
<organism evidence="1 2">
    <name type="scientific">Meganyctiphanes norvegica</name>
    <name type="common">Northern krill</name>
    <name type="synonym">Thysanopoda norvegica</name>
    <dbReference type="NCBI Taxonomy" id="48144"/>
    <lineage>
        <taxon>Eukaryota</taxon>
        <taxon>Metazoa</taxon>
        <taxon>Ecdysozoa</taxon>
        <taxon>Arthropoda</taxon>
        <taxon>Crustacea</taxon>
        <taxon>Multicrustacea</taxon>
        <taxon>Malacostraca</taxon>
        <taxon>Eumalacostraca</taxon>
        <taxon>Eucarida</taxon>
        <taxon>Euphausiacea</taxon>
        <taxon>Euphausiidae</taxon>
        <taxon>Meganyctiphanes</taxon>
    </lineage>
</organism>
<dbReference type="AlphaFoldDB" id="A0AAV2SU99"/>
<reference evidence="1 2" key="1">
    <citation type="submission" date="2024-05" db="EMBL/GenBank/DDBJ databases">
        <authorList>
            <person name="Wallberg A."/>
        </authorList>
    </citation>
    <scope>NUCLEOTIDE SEQUENCE [LARGE SCALE GENOMIC DNA]</scope>
</reference>